<keyword evidence="3" id="KW-1185">Reference proteome</keyword>
<dbReference type="InterPro" id="IPR052748">
    <property type="entry name" value="ISR_Activator"/>
</dbReference>
<dbReference type="EMBL" id="OU963868">
    <property type="protein sequence ID" value="CAH0776092.1"/>
    <property type="molecule type" value="Genomic_DNA"/>
</dbReference>
<dbReference type="AlphaFoldDB" id="A0A9P0CF44"/>
<dbReference type="PANTHER" id="PTHR45011">
    <property type="entry name" value="DAP3-BINDING CELL DEATH ENHANCER 1"/>
    <property type="match status" value="1"/>
</dbReference>
<evidence type="ECO:0000313" key="3">
    <source>
        <dbReference type="Proteomes" id="UP001152759"/>
    </source>
</evidence>
<organism evidence="2 3">
    <name type="scientific">Bemisia tabaci</name>
    <name type="common">Sweetpotato whitefly</name>
    <name type="synonym">Aleurodes tabaci</name>
    <dbReference type="NCBI Taxonomy" id="7038"/>
    <lineage>
        <taxon>Eukaryota</taxon>
        <taxon>Metazoa</taxon>
        <taxon>Ecdysozoa</taxon>
        <taxon>Arthropoda</taxon>
        <taxon>Hexapoda</taxon>
        <taxon>Insecta</taxon>
        <taxon>Pterygota</taxon>
        <taxon>Neoptera</taxon>
        <taxon>Paraneoptera</taxon>
        <taxon>Hemiptera</taxon>
        <taxon>Sternorrhyncha</taxon>
        <taxon>Aleyrodoidea</taxon>
        <taxon>Aleyrodidae</taxon>
        <taxon>Aleyrodinae</taxon>
        <taxon>Bemisia</taxon>
    </lineage>
</organism>
<protein>
    <submittedName>
        <fullName evidence="2">Uncharacterized protein</fullName>
    </submittedName>
</protein>
<dbReference type="InterPro" id="IPR011990">
    <property type="entry name" value="TPR-like_helical_dom_sf"/>
</dbReference>
<dbReference type="SUPFAM" id="SSF81901">
    <property type="entry name" value="HCP-like"/>
    <property type="match status" value="2"/>
</dbReference>
<evidence type="ECO:0000313" key="2">
    <source>
        <dbReference type="EMBL" id="CAH0776092.1"/>
    </source>
</evidence>
<dbReference type="Pfam" id="PF08238">
    <property type="entry name" value="Sel1"/>
    <property type="match status" value="4"/>
</dbReference>
<dbReference type="InterPro" id="IPR006597">
    <property type="entry name" value="Sel1-like"/>
</dbReference>
<reference evidence="2" key="1">
    <citation type="submission" date="2021-12" db="EMBL/GenBank/DDBJ databases">
        <authorList>
            <person name="King R."/>
        </authorList>
    </citation>
    <scope>NUCLEOTIDE SEQUENCE</scope>
</reference>
<dbReference type="PANTHER" id="PTHR45011:SF1">
    <property type="entry name" value="DAP3-BINDING CELL DEATH ENHANCER 1"/>
    <property type="match status" value="1"/>
</dbReference>
<dbReference type="Proteomes" id="UP001152759">
    <property type="component" value="Chromosome 7"/>
</dbReference>
<feature type="region of interest" description="Disordered" evidence="1">
    <location>
        <begin position="372"/>
        <end position="392"/>
    </location>
</feature>
<dbReference type="Gene3D" id="1.25.40.10">
    <property type="entry name" value="Tetratricopeptide repeat domain"/>
    <property type="match status" value="2"/>
</dbReference>
<accession>A0A9P0CF44</accession>
<name>A0A9P0CF44_BEMTA</name>
<dbReference type="KEGG" id="btab:109030097"/>
<evidence type="ECO:0000256" key="1">
    <source>
        <dbReference type="SAM" id="MobiDB-lite"/>
    </source>
</evidence>
<gene>
    <name evidence="2" type="ORF">BEMITA_LOCUS12220</name>
</gene>
<sequence length="523" mass="58329">MWKISRGFKEFSDRIDRLIALQSECLHFNKSKKQCKAVTGQIQDFDPDKLKKQHKCCLAKYFESHVPKQFCSTLSSHFRKNRQEKADNSWEDLHLKHPHAWLGAVGWSGALVLGWYAWQPFLRWGCHYDSETQRQQHEDRYVTLFKLIRNVAFAQPISVRSILPALPQTDSSVNLVEYGPISAEQALEDAAEALVKVRADIMAEVEHQHGMECIEQKHYRRAVKHFQEASKFNYAPAAYNLALCYERGLGTSQDFKMAAHWYQQASDWGHAGAMYNLGVFHAHGWGGVKADPEVARRFLASAAALGQPDAISALKLESEECPINLKLSPNPSPSTEKIRKISNTIQSFAFSPHVSKSSSLHEAAKKLSFSSTSEFGSDASHSSNGKDSGSGSIPVTPLWTDSGCSSAEQEPSVTEYYAGMCYENGWGVDENLPMAAEFYSKAALSGNAEALYNLAVYYEGSTGDSQDLQLTMQLYRMAADHGSVAAGERLKTLETYESLGILNEVMKDSSQQSKLTKKPLIPF</sequence>
<proteinExistence type="predicted"/>
<dbReference type="SMART" id="SM00671">
    <property type="entry name" value="SEL1"/>
    <property type="match status" value="4"/>
</dbReference>